<feature type="region of interest" description="Disordered" evidence="3">
    <location>
        <begin position="45"/>
        <end position="89"/>
    </location>
</feature>
<name>W7TDB7_9STRA</name>
<comment type="caution">
    <text evidence="4">The sequence shown here is derived from an EMBL/GenBank/DDBJ whole genome shotgun (WGS) entry which is preliminary data.</text>
</comment>
<feature type="region of interest" description="Disordered" evidence="3">
    <location>
        <begin position="340"/>
        <end position="387"/>
    </location>
</feature>
<protein>
    <submittedName>
        <fullName evidence="4">Uncharacterized protein</fullName>
    </submittedName>
</protein>
<evidence type="ECO:0000256" key="2">
    <source>
        <dbReference type="ARBA" id="ARBA00022801"/>
    </source>
</evidence>
<feature type="region of interest" description="Disordered" evidence="3">
    <location>
        <begin position="107"/>
        <end position="137"/>
    </location>
</feature>
<organism evidence="4 5">
    <name type="scientific">Nannochloropsis gaditana</name>
    <dbReference type="NCBI Taxonomy" id="72520"/>
    <lineage>
        <taxon>Eukaryota</taxon>
        <taxon>Sar</taxon>
        <taxon>Stramenopiles</taxon>
        <taxon>Ochrophyta</taxon>
        <taxon>Eustigmatophyceae</taxon>
        <taxon>Eustigmatales</taxon>
        <taxon>Monodopsidaceae</taxon>
        <taxon>Nannochloropsis</taxon>
    </lineage>
</organism>
<dbReference type="PANTHER" id="PTHR43037:SF5">
    <property type="entry name" value="FERULOYL ESTERASE"/>
    <property type="match status" value="1"/>
</dbReference>
<evidence type="ECO:0000313" key="5">
    <source>
        <dbReference type="Proteomes" id="UP000019335"/>
    </source>
</evidence>
<feature type="compositionally biased region" description="Low complexity" evidence="3">
    <location>
        <begin position="52"/>
        <end position="63"/>
    </location>
</feature>
<dbReference type="Pfam" id="PF10503">
    <property type="entry name" value="Esterase_PHB"/>
    <property type="match status" value="1"/>
</dbReference>
<evidence type="ECO:0000313" key="4">
    <source>
        <dbReference type="EMBL" id="EWM21518.1"/>
    </source>
</evidence>
<accession>W7TDB7</accession>
<keyword evidence="2" id="KW-0378">Hydrolase</keyword>
<evidence type="ECO:0000256" key="1">
    <source>
        <dbReference type="ARBA" id="ARBA00022729"/>
    </source>
</evidence>
<sequence length="486" mass="51267">MVFYSSTSSTSTAIVSRATTFLFSRRLHFIVSLLVLCGTLLPVSSGTREAESGPASSAPGFSAAPPPLSLRPPPKAREETMSSPHYMPKSEGVEEVNLSAISDTMPLDPALSSSASKPDPTSSATSPLPRDQAPKIRTARRMPPIALPSFIGLESGRPAAVLYPPHAALSPPLPLVVVLHAWGSNASEHAAYLGVSERLSRFQFIALLPNGIKNSKGYRFWNAPACCNREGIAVDDLGYLTDLLQEARDRLPVDPARVYLTGHSNGGQMALYLACRSGGEGHIRGLVSIAGFGPPPACPAPRPCSALFIHGTDDAVVPFDTSLQAFDKWVEGEGCLAESPLSTPPAASLPSSAIGASSPPTPTASSQPYCRLSKPSDPSSMLNPSEFPAPILPFSSPHSPASTCSQFTRDLDCDPSFAVGAKDPRLSSYRDANCALRGEETVVTQYVGCGGEKGANVSFWRMEGASHVPAFSPDSLDAMLSFLLDM</sequence>
<evidence type="ECO:0000256" key="3">
    <source>
        <dbReference type="SAM" id="MobiDB-lite"/>
    </source>
</evidence>
<dbReference type="Proteomes" id="UP000019335">
    <property type="component" value="Unassembled WGS sequence"/>
</dbReference>
<dbReference type="GO" id="GO:0016787">
    <property type="term" value="F:hydrolase activity"/>
    <property type="evidence" value="ECO:0007669"/>
    <property type="project" value="UniProtKB-KW"/>
</dbReference>
<dbReference type="Gene3D" id="3.40.50.1820">
    <property type="entry name" value="alpha/beta hydrolase"/>
    <property type="match status" value="1"/>
</dbReference>
<dbReference type="SUPFAM" id="SSF53474">
    <property type="entry name" value="alpha/beta-Hydrolases"/>
    <property type="match status" value="1"/>
</dbReference>
<gene>
    <name evidence="4" type="ORF">Naga_100679g2</name>
</gene>
<keyword evidence="1" id="KW-0732">Signal</keyword>
<feature type="compositionally biased region" description="Pro residues" evidence="3">
    <location>
        <begin position="64"/>
        <end position="73"/>
    </location>
</feature>
<feature type="compositionally biased region" description="Low complexity" evidence="3">
    <location>
        <begin position="112"/>
        <end position="127"/>
    </location>
</feature>
<keyword evidence="5" id="KW-1185">Reference proteome</keyword>
<dbReference type="OrthoDB" id="424610at2759"/>
<dbReference type="AlphaFoldDB" id="W7TDB7"/>
<dbReference type="InterPro" id="IPR050955">
    <property type="entry name" value="Plant_Biomass_Hydrol_Est"/>
</dbReference>
<dbReference type="InterPro" id="IPR029058">
    <property type="entry name" value="AB_hydrolase_fold"/>
</dbReference>
<dbReference type="EMBL" id="AZIL01002465">
    <property type="protein sequence ID" value="EWM21518.1"/>
    <property type="molecule type" value="Genomic_DNA"/>
</dbReference>
<dbReference type="GO" id="GO:0005576">
    <property type="term" value="C:extracellular region"/>
    <property type="evidence" value="ECO:0007669"/>
    <property type="project" value="InterPro"/>
</dbReference>
<reference evidence="4 5" key="1">
    <citation type="journal article" date="2014" name="Mol. Plant">
        <title>Chromosome Scale Genome Assembly and Transcriptome Profiling of Nannochloropsis gaditana in Nitrogen Depletion.</title>
        <authorList>
            <person name="Corteggiani Carpinelli E."/>
            <person name="Telatin A."/>
            <person name="Vitulo N."/>
            <person name="Forcato C."/>
            <person name="D'Angelo M."/>
            <person name="Schiavon R."/>
            <person name="Vezzi A."/>
            <person name="Giacometti G.M."/>
            <person name="Morosinotto T."/>
            <person name="Valle G."/>
        </authorList>
    </citation>
    <scope>NUCLEOTIDE SEQUENCE [LARGE SCALE GENOMIC DNA]</scope>
    <source>
        <strain evidence="4 5">B-31</strain>
    </source>
</reference>
<proteinExistence type="predicted"/>
<feature type="compositionally biased region" description="Low complexity" evidence="3">
    <location>
        <begin position="340"/>
        <end position="368"/>
    </location>
</feature>
<dbReference type="InterPro" id="IPR010126">
    <property type="entry name" value="Esterase_phb"/>
</dbReference>
<dbReference type="PANTHER" id="PTHR43037">
    <property type="entry name" value="UNNAMED PRODUCT-RELATED"/>
    <property type="match status" value="1"/>
</dbReference>